<keyword evidence="4" id="KW-1185">Reference proteome</keyword>
<feature type="region of interest" description="Disordered" evidence="1">
    <location>
        <begin position="37"/>
        <end position="59"/>
    </location>
</feature>
<gene>
    <name evidence="3" type="ORF">B2J93_145</name>
</gene>
<sequence length="317" mass="33698">MPPPPPPLTITIITISMGVGTIVGLGVSLRDVQTFEASPLRKSSHDARSGGSAGIWGSKITASQRDNFLQPARYITNTSHPPGRPTSKKQNGWEEETHGTAPGLQLSSPITPSRHDGSRVPTQQPPGHRTLEASARPSARSSIRPPSIGGSTNGHQPSSAGASSSTHHSSHVGGLRSPPPADKGIPIPVSRPSLQGSRSGPAVFNTRAQQRRGPPLTPQVGPSSSRRPRKAPASPSESTGSSTYPPTPPPETRYQAETALGQLGDMQRTYLEGMVSMTPTGIAREKEKNKDRVVERERGREENHRQKPGGKETRRGV</sequence>
<name>A0A218Z413_9HELO</name>
<dbReference type="Proteomes" id="UP000242519">
    <property type="component" value="Unassembled WGS sequence"/>
</dbReference>
<organism evidence="3 4">
    <name type="scientific">Diplocarpon coronariae</name>
    <dbReference type="NCBI Taxonomy" id="2795749"/>
    <lineage>
        <taxon>Eukaryota</taxon>
        <taxon>Fungi</taxon>
        <taxon>Dikarya</taxon>
        <taxon>Ascomycota</taxon>
        <taxon>Pezizomycotina</taxon>
        <taxon>Leotiomycetes</taxon>
        <taxon>Helotiales</taxon>
        <taxon>Drepanopezizaceae</taxon>
        <taxon>Diplocarpon</taxon>
    </lineage>
</organism>
<feature type="compositionally biased region" description="Low complexity" evidence="1">
    <location>
        <begin position="231"/>
        <end position="244"/>
    </location>
</feature>
<feature type="compositionally biased region" description="Basic and acidic residues" evidence="1">
    <location>
        <begin position="283"/>
        <end position="317"/>
    </location>
</feature>
<evidence type="ECO:0000256" key="2">
    <source>
        <dbReference type="SAM" id="Phobius"/>
    </source>
</evidence>
<reference evidence="3 4" key="1">
    <citation type="submission" date="2017-04" db="EMBL/GenBank/DDBJ databases">
        <title>Draft genome sequence of Marssonina coronaria NL1: causal agent of apple blotch.</title>
        <authorList>
            <person name="Cheng Q."/>
        </authorList>
    </citation>
    <scope>NUCLEOTIDE SEQUENCE [LARGE SCALE GENOMIC DNA]</scope>
    <source>
        <strain evidence="3 4">NL1</strain>
    </source>
</reference>
<evidence type="ECO:0000313" key="4">
    <source>
        <dbReference type="Proteomes" id="UP000242519"/>
    </source>
</evidence>
<accession>A0A218Z413</accession>
<keyword evidence="2" id="KW-0812">Transmembrane</keyword>
<keyword evidence="2" id="KW-1133">Transmembrane helix</keyword>
<feature type="region of interest" description="Disordered" evidence="1">
    <location>
        <begin position="272"/>
        <end position="317"/>
    </location>
</feature>
<feature type="transmembrane region" description="Helical" evidence="2">
    <location>
        <begin position="6"/>
        <end position="29"/>
    </location>
</feature>
<feature type="region of interest" description="Disordered" evidence="1">
    <location>
        <begin position="74"/>
        <end position="253"/>
    </location>
</feature>
<dbReference type="EMBL" id="MZNU01000217">
    <property type="protein sequence ID" value="OWP02728.1"/>
    <property type="molecule type" value="Genomic_DNA"/>
</dbReference>
<dbReference type="AlphaFoldDB" id="A0A218Z413"/>
<proteinExistence type="predicted"/>
<feature type="compositionally biased region" description="Low complexity" evidence="1">
    <location>
        <begin position="133"/>
        <end position="174"/>
    </location>
</feature>
<evidence type="ECO:0000313" key="3">
    <source>
        <dbReference type="EMBL" id="OWP02728.1"/>
    </source>
</evidence>
<keyword evidence="2" id="KW-0472">Membrane</keyword>
<dbReference type="InParanoid" id="A0A218Z413"/>
<evidence type="ECO:0000256" key="1">
    <source>
        <dbReference type="SAM" id="MobiDB-lite"/>
    </source>
</evidence>
<comment type="caution">
    <text evidence="3">The sequence shown here is derived from an EMBL/GenBank/DDBJ whole genome shotgun (WGS) entry which is preliminary data.</text>
</comment>
<protein>
    <submittedName>
        <fullName evidence="3">Uncharacterized protein</fullName>
    </submittedName>
</protein>